<dbReference type="Gene3D" id="3.90.1150.10">
    <property type="entry name" value="Aspartate Aminotransferase, domain 1"/>
    <property type="match status" value="1"/>
</dbReference>
<dbReference type="SUPFAM" id="SSF53383">
    <property type="entry name" value="PLP-dependent transferases"/>
    <property type="match status" value="1"/>
</dbReference>
<name>A0A2H0V8X6_9BACT</name>
<feature type="non-terminal residue" evidence="4">
    <location>
        <position position="1"/>
    </location>
</feature>
<dbReference type="Pfam" id="PF00266">
    <property type="entry name" value="Aminotran_5"/>
    <property type="match status" value="1"/>
</dbReference>
<accession>A0A2H0V8X6</accession>
<dbReference type="EMBL" id="PFAN01000116">
    <property type="protein sequence ID" value="PIR94780.1"/>
    <property type="molecule type" value="Genomic_DNA"/>
</dbReference>
<dbReference type="Proteomes" id="UP000228614">
    <property type="component" value="Unassembled WGS sequence"/>
</dbReference>
<gene>
    <name evidence="4" type="ORF">COT95_02310</name>
</gene>
<comment type="cofactor">
    <cofactor evidence="1">
        <name>pyridoxal 5'-phosphate</name>
        <dbReference type="ChEBI" id="CHEBI:597326"/>
    </cofactor>
</comment>
<evidence type="ECO:0000313" key="4">
    <source>
        <dbReference type="EMBL" id="PIR94780.1"/>
    </source>
</evidence>
<evidence type="ECO:0000313" key="5">
    <source>
        <dbReference type="Proteomes" id="UP000228614"/>
    </source>
</evidence>
<comment type="catalytic activity">
    <reaction evidence="2">
        <text>(sulfur carrier)-H + L-cysteine = (sulfur carrier)-SH + L-alanine</text>
        <dbReference type="Rhea" id="RHEA:43892"/>
        <dbReference type="Rhea" id="RHEA-COMP:14737"/>
        <dbReference type="Rhea" id="RHEA-COMP:14739"/>
        <dbReference type="ChEBI" id="CHEBI:29917"/>
        <dbReference type="ChEBI" id="CHEBI:35235"/>
        <dbReference type="ChEBI" id="CHEBI:57972"/>
        <dbReference type="ChEBI" id="CHEBI:64428"/>
        <dbReference type="EC" id="2.8.1.7"/>
    </reaction>
</comment>
<dbReference type="GO" id="GO:0031071">
    <property type="term" value="F:cysteine desulfurase activity"/>
    <property type="evidence" value="ECO:0007669"/>
    <property type="project" value="UniProtKB-EC"/>
</dbReference>
<dbReference type="PANTHER" id="PTHR11601:SF34">
    <property type="entry name" value="CYSTEINE DESULFURASE"/>
    <property type="match status" value="1"/>
</dbReference>
<dbReference type="PANTHER" id="PTHR11601">
    <property type="entry name" value="CYSTEINE DESULFURYLASE FAMILY MEMBER"/>
    <property type="match status" value="1"/>
</dbReference>
<dbReference type="InterPro" id="IPR015422">
    <property type="entry name" value="PyrdxlP-dep_Trfase_small"/>
</dbReference>
<proteinExistence type="predicted"/>
<evidence type="ECO:0000256" key="2">
    <source>
        <dbReference type="ARBA" id="ARBA00050776"/>
    </source>
</evidence>
<reference evidence="5" key="1">
    <citation type="submission" date="2017-09" db="EMBL/GenBank/DDBJ databases">
        <title>Depth-based differentiation of microbial function through sediment-hosted aquifers and enrichment of novel symbionts in the deep terrestrial subsurface.</title>
        <authorList>
            <person name="Probst A.J."/>
            <person name="Ladd B."/>
            <person name="Jarett J.K."/>
            <person name="Geller-Mcgrath D.E."/>
            <person name="Sieber C.M.K."/>
            <person name="Emerson J.B."/>
            <person name="Anantharaman K."/>
            <person name="Thomas B.C."/>
            <person name="Malmstrom R."/>
            <person name="Stieglmeier M."/>
            <person name="Klingl A."/>
            <person name="Woyke T."/>
            <person name="Ryan C.M."/>
            <person name="Banfield J.F."/>
        </authorList>
    </citation>
    <scope>NUCLEOTIDE SEQUENCE [LARGE SCALE GENOMIC DNA]</scope>
</reference>
<dbReference type="AlphaFoldDB" id="A0A2H0V8X6"/>
<dbReference type="InterPro" id="IPR000192">
    <property type="entry name" value="Aminotrans_V_dom"/>
</dbReference>
<comment type="caution">
    <text evidence="4">The sequence shown here is derived from an EMBL/GenBank/DDBJ whole genome shotgun (WGS) entry which is preliminary data.</text>
</comment>
<evidence type="ECO:0000259" key="3">
    <source>
        <dbReference type="Pfam" id="PF00266"/>
    </source>
</evidence>
<feature type="domain" description="Aminotransferase class V" evidence="3">
    <location>
        <begin position="14"/>
        <end position="114"/>
    </location>
</feature>
<protein>
    <submittedName>
        <fullName evidence="4">Cysteine desulfurase NifS</fullName>
    </submittedName>
</protein>
<organism evidence="4 5">
    <name type="scientific">Candidatus Falkowbacteria bacterium CG10_big_fil_rev_8_21_14_0_10_37_6</name>
    <dbReference type="NCBI Taxonomy" id="1974563"/>
    <lineage>
        <taxon>Bacteria</taxon>
        <taxon>Candidatus Falkowiibacteriota</taxon>
    </lineage>
</organism>
<evidence type="ECO:0000256" key="1">
    <source>
        <dbReference type="ARBA" id="ARBA00001933"/>
    </source>
</evidence>
<sequence length="130" mass="14474">ILHKNNKTENKRMTELRDFLITGVLASIEQVELGGHPNKRLPNNAHFIFTGVNSEQLVLELDKNGIAVSNGSACLSLKEEYSYVVFACGKGKKKSSEAVRFSLGKNTNKKDIEHVLVVLPKVIKKLRKLS</sequence>
<dbReference type="InterPro" id="IPR015424">
    <property type="entry name" value="PyrdxlP-dep_Trfase"/>
</dbReference>